<sequence>MICAGVLRAYISARTMDAFYGLGAARGQNFAYTPQKLGSLSLVLPPRTQHKRCIHPGRRCAGSH</sequence>
<protein>
    <submittedName>
        <fullName evidence="1">Uncharacterized protein</fullName>
    </submittedName>
</protein>
<reference evidence="1" key="1">
    <citation type="submission" date="2016-09" db="EMBL/GenBank/DDBJ databases">
        <authorList>
            <person name="Capua I."/>
            <person name="De Benedictis P."/>
            <person name="Joannis T."/>
            <person name="Lombin L.H."/>
            <person name="Cattoli G."/>
        </authorList>
    </citation>
    <scope>NUCLEOTIDE SEQUENCE</scope>
    <source>
        <strain evidence="1">B9</strain>
    </source>
</reference>
<name>A0A1K0IW56_CUPNE</name>
<proteinExistence type="predicted"/>
<dbReference type="EMBL" id="FMSH01000308">
    <property type="protein sequence ID" value="SCU77829.1"/>
    <property type="molecule type" value="Genomic_DNA"/>
</dbReference>
<gene>
    <name evidence="1" type="ORF">CNECB9_3760082</name>
</gene>
<evidence type="ECO:0000313" key="1">
    <source>
        <dbReference type="EMBL" id="SCU77829.1"/>
    </source>
</evidence>
<accession>A0A1K0IW56</accession>
<organism evidence="1">
    <name type="scientific">Cupriavidus necator</name>
    <name type="common">Alcaligenes eutrophus</name>
    <name type="synonym">Ralstonia eutropha</name>
    <dbReference type="NCBI Taxonomy" id="106590"/>
    <lineage>
        <taxon>Bacteria</taxon>
        <taxon>Pseudomonadati</taxon>
        <taxon>Pseudomonadota</taxon>
        <taxon>Betaproteobacteria</taxon>
        <taxon>Burkholderiales</taxon>
        <taxon>Burkholderiaceae</taxon>
        <taxon>Cupriavidus</taxon>
    </lineage>
</organism>
<dbReference type="AlphaFoldDB" id="A0A1K0IW56"/>